<gene>
    <name evidence="1" type="ORF">ACFFJH_16635</name>
</gene>
<dbReference type="Proteomes" id="UP001589844">
    <property type="component" value="Unassembled WGS sequence"/>
</dbReference>
<reference evidence="1 2" key="1">
    <citation type="submission" date="2024-09" db="EMBL/GenBank/DDBJ databases">
        <authorList>
            <person name="Sun Q."/>
            <person name="Mori K."/>
        </authorList>
    </citation>
    <scope>NUCLEOTIDE SEQUENCE [LARGE SCALE GENOMIC DNA]</scope>
    <source>
        <strain evidence="1 2">CCM 8677</strain>
    </source>
</reference>
<protein>
    <submittedName>
        <fullName evidence="1">Uncharacterized protein</fullName>
    </submittedName>
</protein>
<dbReference type="RefSeq" id="WP_390214066.1">
    <property type="nucleotide sequence ID" value="NZ_JBHLXJ010000018.1"/>
</dbReference>
<accession>A0ABV6IKN9</accession>
<sequence length="161" mass="18351">MESNKMSRTLELHAIYEPNEEPTPIALDLENHNAVFSIIVGLGNGIFEELRVVGSSKEALTDFIYLIKGGGYDHYSKSPPTHKKLFRVGDLCFPSDDPIVFITTETLSNENLDLSEIDEILNKKSPTFVENQVPKSKEVKNLDDLRPLSNTTEHRPFWKFW</sequence>
<evidence type="ECO:0000313" key="2">
    <source>
        <dbReference type="Proteomes" id="UP001589844"/>
    </source>
</evidence>
<evidence type="ECO:0000313" key="1">
    <source>
        <dbReference type="EMBL" id="MFC0351449.1"/>
    </source>
</evidence>
<proteinExistence type="predicted"/>
<keyword evidence="2" id="KW-1185">Reference proteome</keyword>
<name>A0ABV6IKN9_9BURK</name>
<dbReference type="EMBL" id="JBHLXJ010000018">
    <property type="protein sequence ID" value="MFC0351449.1"/>
    <property type="molecule type" value="Genomic_DNA"/>
</dbReference>
<organism evidence="1 2">
    <name type="scientific">Undibacterium danionis</name>
    <dbReference type="NCBI Taxonomy" id="1812100"/>
    <lineage>
        <taxon>Bacteria</taxon>
        <taxon>Pseudomonadati</taxon>
        <taxon>Pseudomonadota</taxon>
        <taxon>Betaproteobacteria</taxon>
        <taxon>Burkholderiales</taxon>
        <taxon>Oxalobacteraceae</taxon>
        <taxon>Undibacterium</taxon>
    </lineage>
</organism>
<comment type="caution">
    <text evidence="1">The sequence shown here is derived from an EMBL/GenBank/DDBJ whole genome shotgun (WGS) entry which is preliminary data.</text>
</comment>